<dbReference type="InterPro" id="IPR011395">
    <property type="entry name" value="Glyco_hydro_67_aGlcAse"/>
</dbReference>
<dbReference type="InterPro" id="IPR017853">
    <property type="entry name" value="GH"/>
</dbReference>
<dbReference type="GO" id="GO:0005576">
    <property type="term" value="C:extracellular region"/>
    <property type="evidence" value="ECO:0007669"/>
    <property type="project" value="InterPro"/>
</dbReference>
<dbReference type="Gene3D" id="3.30.379.10">
    <property type="entry name" value="Chitobiase/beta-hexosaminidase domain 2-like"/>
    <property type="match status" value="1"/>
</dbReference>
<evidence type="ECO:0000256" key="4">
    <source>
        <dbReference type="ARBA" id="ARBA00023277"/>
    </source>
</evidence>
<proteinExistence type="inferred from homology"/>
<evidence type="ECO:0000256" key="6">
    <source>
        <dbReference type="ARBA" id="ARBA00023326"/>
    </source>
</evidence>
<evidence type="ECO:0000259" key="11">
    <source>
        <dbReference type="Pfam" id="PF07477"/>
    </source>
</evidence>
<keyword evidence="2 7" id="KW-0858">Xylan degradation</keyword>
<dbReference type="InterPro" id="IPR011100">
    <property type="entry name" value="Glyco_hydro_67_cat"/>
</dbReference>
<dbReference type="Gene3D" id="3.90.1330.10">
    <property type="entry name" value="Alpha-glucuronidase, C-terminal domain"/>
    <property type="match status" value="1"/>
</dbReference>
<dbReference type="STRING" id="334253.SAMN04487943_10255"/>
<feature type="domain" description="Glycosyl hydrolase family 67 C-terminal" evidence="11">
    <location>
        <begin position="456"/>
        <end position="678"/>
    </location>
</feature>
<name>A0A1I4IER8_9BACI</name>
<keyword evidence="14" id="KW-1185">Reference proteome</keyword>
<dbReference type="GO" id="GO:0045493">
    <property type="term" value="P:xylan catabolic process"/>
    <property type="evidence" value="ECO:0007669"/>
    <property type="project" value="UniProtKB-KW"/>
</dbReference>
<keyword evidence="3 7" id="KW-0378">Hydrolase</keyword>
<comment type="similarity">
    <text evidence="1 7 9">Belongs to the glycosyl hydrolase 67 family.</text>
</comment>
<dbReference type="Pfam" id="PF07488">
    <property type="entry name" value="Glyco_hydro_67M"/>
    <property type="match status" value="1"/>
</dbReference>
<sequence>MNSKKYNMWLQYQPITDSKTKEQYQHLFDHVCVLSEGLQVQAAKDEVHTAVPQMLDMDLTITEDINNSKIVIGNKSDLAQLLDDNQQSKLADISDEGFLIVSNEKQLIIAGNSDVAVLYGVHHLLRRMQLHEDITRLSVVEQPKNQFRMLNQWDNFDGSIERGYSGRSIFYQYNQFVEDKTRIKDYARFLSSVGINAISINNVNVWEEETFFITKKYLPEIQAIAGIFRAYGITLYLSINFASPITIGDLHTADPFEEDVKNWWKEKAKEIYDYIPDFGGFVVKADSENRPGPFTYDRDHADGSNMLAEALEPFQGKVIWRCFVYNHLQDWRDRSTDRARAAYDHFKPLDGRFHENVILQVKNGPMDFQVREPVSPLMGAMPHTNQMIEFQVAQEYTGQQIDLCYLIPQWKEVLAFDTYLKGEGTSIEEIVAGNIHHYKYSGIAAVSNIGDDGNWTGNTLAQANLYGYGRLIWNPSLSSEQIAQEWIEQTFGMDEKVLNTIEDMLLNAWEIYENYTAPLGVGWMVTPGVHYGPNIDGYEYAKWGTYHFADRDGIGVDRTKETGTGYIEQYQEPHQTIYNDLKQVPDELLLFFHHVPYKYTLKSGKTVIQHIYDTHFKGFEQVEWLIDQWNGLSKHVDSDRFENVKARLERQLENAKEWRDQINTYFYRKSGISDQHERTIY</sequence>
<comment type="catalytic activity">
    <reaction evidence="9">
        <text>Hydrolysis of (1-&gt;2)-alpha-D-(4-O-methyl)glucuronosyl links in the main chain of hardwood xylans.</text>
        <dbReference type="EC" id="3.2.1.131"/>
    </reaction>
</comment>
<organism evidence="13 14">
    <name type="scientific">Gracilibacillus orientalis</name>
    <dbReference type="NCBI Taxonomy" id="334253"/>
    <lineage>
        <taxon>Bacteria</taxon>
        <taxon>Bacillati</taxon>
        <taxon>Bacillota</taxon>
        <taxon>Bacilli</taxon>
        <taxon>Bacillales</taxon>
        <taxon>Bacillaceae</taxon>
        <taxon>Gracilibacillus</taxon>
    </lineage>
</organism>
<dbReference type="Pfam" id="PF07477">
    <property type="entry name" value="Glyco_hydro_67C"/>
    <property type="match status" value="1"/>
</dbReference>
<feature type="domain" description="Alpha glucuronidase N-terminal" evidence="10">
    <location>
        <begin position="8"/>
        <end position="124"/>
    </location>
</feature>
<evidence type="ECO:0000256" key="8">
    <source>
        <dbReference type="PIRSR" id="PIRSR029900-1"/>
    </source>
</evidence>
<dbReference type="Proteomes" id="UP000198565">
    <property type="component" value="Unassembled WGS sequence"/>
</dbReference>
<reference evidence="14" key="1">
    <citation type="submission" date="2016-10" db="EMBL/GenBank/DDBJ databases">
        <authorList>
            <person name="Varghese N."/>
            <person name="Submissions S."/>
        </authorList>
    </citation>
    <scope>NUCLEOTIDE SEQUENCE [LARGE SCALE GENOMIC DNA]</scope>
    <source>
        <strain evidence="14">CGMCC 1.4250</strain>
    </source>
</reference>
<evidence type="ECO:0000256" key="7">
    <source>
        <dbReference type="PIRNR" id="PIRNR029900"/>
    </source>
</evidence>
<evidence type="ECO:0000313" key="13">
    <source>
        <dbReference type="EMBL" id="SFL52503.1"/>
    </source>
</evidence>
<feature type="active site" description="Proton donor" evidence="8">
    <location>
        <position position="288"/>
    </location>
</feature>
<accession>A0A1I4IER8</accession>
<dbReference type="InterPro" id="IPR029018">
    <property type="entry name" value="Hex-like_dom2"/>
</dbReference>
<dbReference type="SUPFAM" id="SSF55545">
    <property type="entry name" value="beta-N-acetylhexosaminidase-like domain"/>
    <property type="match status" value="1"/>
</dbReference>
<dbReference type="InterPro" id="IPR011099">
    <property type="entry name" value="Glyco_hydro_67_C"/>
</dbReference>
<dbReference type="GO" id="GO:0046559">
    <property type="term" value="F:alpha-glucuronidase activity"/>
    <property type="evidence" value="ECO:0007669"/>
    <property type="project" value="InterPro"/>
</dbReference>
<dbReference type="RefSeq" id="WP_091481409.1">
    <property type="nucleotide sequence ID" value="NZ_FOTR01000002.1"/>
</dbReference>
<evidence type="ECO:0000313" key="14">
    <source>
        <dbReference type="Proteomes" id="UP000198565"/>
    </source>
</evidence>
<keyword evidence="4 9" id="KW-0119">Carbohydrate metabolism</keyword>
<evidence type="ECO:0000256" key="5">
    <source>
        <dbReference type="ARBA" id="ARBA00023295"/>
    </source>
</evidence>
<dbReference type="SUPFAM" id="SSF51445">
    <property type="entry name" value="(Trans)glycosidases"/>
    <property type="match status" value="1"/>
</dbReference>
<keyword evidence="6 9" id="KW-0624">Polysaccharide degradation</keyword>
<dbReference type="InterPro" id="IPR005154">
    <property type="entry name" value="Glyco_hydro_67_aGlcAse_N"/>
</dbReference>
<feature type="active site" description="Proton acceptor" evidence="8">
    <location>
        <position position="395"/>
    </location>
</feature>
<evidence type="ECO:0000256" key="9">
    <source>
        <dbReference type="RuleBase" id="RU361198"/>
    </source>
</evidence>
<dbReference type="PANTHER" id="PTHR39207">
    <property type="entry name" value="ALPHA-GLUCURONIDASE A"/>
    <property type="match status" value="1"/>
</dbReference>
<dbReference type="EC" id="3.2.1.131" evidence="9"/>
<evidence type="ECO:0000256" key="1">
    <source>
        <dbReference type="ARBA" id="ARBA00008833"/>
    </source>
</evidence>
<dbReference type="PIRSF" id="PIRSF029900">
    <property type="entry name" value="Alpha-glucuronds"/>
    <property type="match status" value="1"/>
</dbReference>
<dbReference type="OrthoDB" id="339499at2"/>
<dbReference type="Pfam" id="PF03648">
    <property type="entry name" value="Glyco_hydro_67N"/>
    <property type="match status" value="1"/>
</dbReference>
<comment type="subunit">
    <text evidence="9">Homodimer.</text>
</comment>
<dbReference type="GO" id="GO:0033939">
    <property type="term" value="F:xylan alpha-1,2-glucuronosidase activity"/>
    <property type="evidence" value="ECO:0007669"/>
    <property type="project" value="UniProtKB-EC"/>
</dbReference>
<feature type="domain" description="Glycosyl hydrolase family 67 catalytic" evidence="12">
    <location>
        <begin position="128"/>
        <end position="455"/>
    </location>
</feature>
<gene>
    <name evidence="13" type="ORF">SAMN04487943_10255</name>
</gene>
<evidence type="ECO:0000259" key="10">
    <source>
        <dbReference type="Pfam" id="PF03648"/>
    </source>
</evidence>
<dbReference type="AlphaFoldDB" id="A0A1I4IER8"/>
<evidence type="ECO:0000256" key="3">
    <source>
        <dbReference type="ARBA" id="ARBA00022801"/>
    </source>
</evidence>
<feature type="active site" description="Proton acceptor" evidence="8">
    <location>
        <position position="367"/>
    </location>
</feature>
<keyword evidence="5 7" id="KW-0326">Glycosidase</keyword>
<protein>
    <recommendedName>
        <fullName evidence="9">Xylan alpha-1,2-glucuronidase</fullName>
        <ecNumber evidence="9">3.2.1.131</ecNumber>
    </recommendedName>
</protein>
<dbReference type="InterPro" id="IPR037054">
    <property type="entry name" value="A-glucoronidase_C_sf"/>
</dbReference>
<dbReference type="Gene3D" id="3.20.20.80">
    <property type="entry name" value="Glycosidases"/>
    <property type="match status" value="1"/>
</dbReference>
<dbReference type="EMBL" id="FOTR01000002">
    <property type="protein sequence ID" value="SFL52503.1"/>
    <property type="molecule type" value="Genomic_DNA"/>
</dbReference>
<evidence type="ECO:0000259" key="12">
    <source>
        <dbReference type="Pfam" id="PF07488"/>
    </source>
</evidence>
<dbReference type="PANTHER" id="PTHR39207:SF1">
    <property type="entry name" value="ALPHA-GLUCURONIDASE A"/>
    <property type="match status" value="1"/>
</dbReference>
<evidence type="ECO:0000256" key="2">
    <source>
        <dbReference type="ARBA" id="ARBA00022651"/>
    </source>
</evidence>